<evidence type="ECO:0000313" key="9">
    <source>
        <dbReference type="EMBL" id="CAD7620441.1"/>
    </source>
</evidence>
<dbReference type="AlphaFoldDB" id="A0A7R9KE31"/>
<dbReference type="GO" id="GO:0004497">
    <property type="term" value="F:monooxygenase activity"/>
    <property type="evidence" value="ECO:0007669"/>
    <property type="project" value="UniProtKB-KW"/>
</dbReference>
<dbReference type="GO" id="GO:0016705">
    <property type="term" value="F:oxidoreductase activity, acting on paired donors, with incorporation or reduction of molecular oxygen"/>
    <property type="evidence" value="ECO:0007669"/>
    <property type="project" value="InterPro"/>
</dbReference>
<evidence type="ECO:0000256" key="1">
    <source>
        <dbReference type="ARBA" id="ARBA00010617"/>
    </source>
</evidence>
<keyword evidence="2 7" id="KW-0349">Heme</keyword>
<evidence type="ECO:0000256" key="3">
    <source>
        <dbReference type="ARBA" id="ARBA00022723"/>
    </source>
</evidence>
<feature type="binding site" description="axial binding residue" evidence="7">
    <location>
        <position position="102"/>
    </location>
    <ligand>
        <name>heme</name>
        <dbReference type="ChEBI" id="CHEBI:30413"/>
    </ligand>
    <ligandPart>
        <name>Fe</name>
        <dbReference type="ChEBI" id="CHEBI:18248"/>
    </ligandPart>
</feature>
<dbReference type="GO" id="GO:0020037">
    <property type="term" value="F:heme binding"/>
    <property type="evidence" value="ECO:0007669"/>
    <property type="project" value="InterPro"/>
</dbReference>
<evidence type="ECO:0000256" key="4">
    <source>
        <dbReference type="ARBA" id="ARBA00023002"/>
    </source>
</evidence>
<dbReference type="OrthoDB" id="3945418at2759"/>
<dbReference type="GO" id="GO:0005506">
    <property type="term" value="F:iron ion binding"/>
    <property type="evidence" value="ECO:0007669"/>
    <property type="project" value="InterPro"/>
</dbReference>
<sequence length="158" mass="18357">MPTHEDRNRCHYVMAFIAETLRARNVVPTGLPHKAIVNTKLDKYTIPENMGVWVYQGIVCSNNKDWQNEREFKPERFIDSEGQYMTTRPKAYIPFGVGRRVCPGERLAIADLFLVLVRFLQLTQDYEIILDSNGGIDPNPDITDQLAPYPYKIKFHKR</sequence>
<dbReference type="Gene3D" id="1.10.630.10">
    <property type="entry name" value="Cytochrome P450"/>
    <property type="match status" value="1"/>
</dbReference>
<evidence type="ECO:0000256" key="5">
    <source>
        <dbReference type="ARBA" id="ARBA00023004"/>
    </source>
</evidence>
<reference evidence="9" key="1">
    <citation type="submission" date="2020-11" db="EMBL/GenBank/DDBJ databases">
        <authorList>
            <person name="Tran Van P."/>
        </authorList>
    </citation>
    <scope>NUCLEOTIDE SEQUENCE</scope>
</reference>
<evidence type="ECO:0000256" key="6">
    <source>
        <dbReference type="ARBA" id="ARBA00023033"/>
    </source>
</evidence>
<keyword evidence="10" id="KW-1185">Reference proteome</keyword>
<evidence type="ECO:0000256" key="8">
    <source>
        <dbReference type="RuleBase" id="RU000461"/>
    </source>
</evidence>
<dbReference type="InterPro" id="IPR002401">
    <property type="entry name" value="Cyt_P450_E_grp-I"/>
</dbReference>
<comment type="similarity">
    <text evidence="1 8">Belongs to the cytochrome P450 family.</text>
</comment>
<dbReference type="Pfam" id="PF00067">
    <property type="entry name" value="p450"/>
    <property type="match status" value="1"/>
</dbReference>
<dbReference type="PANTHER" id="PTHR24289:SF1">
    <property type="entry name" value="STEROID 17-ALPHA-HYDROXYLASE_17,20 LYASE"/>
    <property type="match status" value="1"/>
</dbReference>
<name>A0A7R9KE31_9ACAR</name>
<dbReference type="InterPro" id="IPR036396">
    <property type="entry name" value="Cyt_P450_sf"/>
</dbReference>
<comment type="cofactor">
    <cofactor evidence="7">
        <name>heme</name>
        <dbReference type="ChEBI" id="CHEBI:30413"/>
    </cofactor>
</comment>
<protein>
    <recommendedName>
        <fullName evidence="11">Cytochrome P450</fullName>
    </recommendedName>
</protein>
<dbReference type="PRINTS" id="PR00463">
    <property type="entry name" value="EP450I"/>
</dbReference>
<dbReference type="SUPFAM" id="SSF48264">
    <property type="entry name" value="Cytochrome P450"/>
    <property type="match status" value="1"/>
</dbReference>
<evidence type="ECO:0000256" key="2">
    <source>
        <dbReference type="ARBA" id="ARBA00022617"/>
    </source>
</evidence>
<proteinExistence type="inferred from homology"/>
<evidence type="ECO:0008006" key="11">
    <source>
        <dbReference type="Google" id="ProtNLM"/>
    </source>
</evidence>
<dbReference type="PRINTS" id="PR00385">
    <property type="entry name" value="P450"/>
</dbReference>
<dbReference type="InterPro" id="IPR017972">
    <property type="entry name" value="Cyt_P450_CS"/>
</dbReference>
<dbReference type="EMBL" id="OC854807">
    <property type="protein sequence ID" value="CAD7620441.1"/>
    <property type="molecule type" value="Genomic_DNA"/>
</dbReference>
<accession>A0A7R9KE31</accession>
<keyword evidence="4 8" id="KW-0560">Oxidoreductase</keyword>
<dbReference type="PANTHER" id="PTHR24289">
    <property type="entry name" value="STEROID 17-ALPHA-HYDROXYLASE/17,20 LYASE"/>
    <property type="match status" value="1"/>
</dbReference>
<dbReference type="InterPro" id="IPR001128">
    <property type="entry name" value="Cyt_P450"/>
</dbReference>
<dbReference type="Proteomes" id="UP000759131">
    <property type="component" value="Unassembled WGS sequence"/>
</dbReference>
<evidence type="ECO:0000313" key="10">
    <source>
        <dbReference type="Proteomes" id="UP000759131"/>
    </source>
</evidence>
<gene>
    <name evidence="9" type="ORF">OSB1V03_LOCUS927</name>
</gene>
<keyword evidence="3 7" id="KW-0479">Metal-binding</keyword>
<dbReference type="PROSITE" id="PS00086">
    <property type="entry name" value="CYTOCHROME_P450"/>
    <property type="match status" value="1"/>
</dbReference>
<evidence type="ECO:0000256" key="7">
    <source>
        <dbReference type="PIRSR" id="PIRSR602401-1"/>
    </source>
</evidence>
<keyword evidence="6 8" id="KW-0503">Monooxygenase</keyword>
<dbReference type="EMBL" id="CAJPIZ010000232">
    <property type="protein sequence ID" value="CAG2100871.1"/>
    <property type="molecule type" value="Genomic_DNA"/>
</dbReference>
<keyword evidence="5 7" id="KW-0408">Iron</keyword>
<organism evidence="9">
    <name type="scientific">Medioppia subpectinata</name>
    <dbReference type="NCBI Taxonomy" id="1979941"/>
    <lineage>
        <taxon>Eukaryota</taxon>
        <taxon>Metazoa</taxon>
        <taxon>Ecdysozoa</taxon>
        <taxon>Arthropoda</taxon>
        <taxon>Chelicerata</taxon>
        <taxon>Arachnida</taxon>
        <taxon>Acari</taxon>
        <taxon>Acariformes</taxon>
        <taxon>Sarcoptiformes</taxon>
        <taxon>Oribatida</taxon>
        <taxon>Brachypylina</taxon>
        <taxon>Oppioidea</taxon>
        <taxon>Oppiidae</taxon>
        <taxon>Medioppia</taxon>
    </lineage>
</organism>